<dbReference type="Gene3D" id="1.25.40.10">
    <property type="entry name" value="Tetratricopeptide repeat domain"/>
    <property type="match status" value="2"/>
</dbReference>
<dbReference type="InterPro" id="IPR013766">
    <property type="entry name" value="Thioredoxin_domain"/>
</dbReference>
<dbReference type="GO" id="GO:0005737">
    <property type="term" value="C:cytoplasm"/>
    <property type="evidence" value="ECO:0007669"/>
    <property type="project" value="TreeGrafter"/>
</dbReference>
<dbReference type="PROSITE" id="PS51352">
    <property type="entry name" value="THIOREDOXIN_2"/>
    <property type="match status" value="1"/>
</dbReference>
<accession>A0A7D4NKY7</accession>
<reference evidence="2 3" key="1">
    <citation type="submission" date="2020-05" db="EMBL/GenBank/DDBJ databases">
        <title>Thiomicrorhabdus sediminis sp.nov. and Thiomicrorhabdus xiamenensis sp.nov., novel sulfur-oxidizing bacteria isolated from coastal sediment.</title>
        <authorList>
            <person name="Liu X."/>
        </authorList>
    </citation>
    <scope>NUCLEOTIDE SEQUENCE [LARGE SCALE GENOMIC DNA]</scope>
    <source>
        <strain evidence="2 3">G2</strain>
    </source>
</reference>
<dbReference type="SUPFAM" id="SSF48452">
    <property type="entry name" value="TPR-like"/>
    <property type="match status" value="1"/>
</dbReference>
<dbReference type="PANTHER" id="PTHR45663">
    <property type="entry name" value="GEO12009P1"/>
    <property type="match status" value="1"/>
</dbReference>
<name>A0A7D4NKY7_9GAMM</name>
<dbReference type="Pfam" id="PF00085">
    <property type="entry name" value="Thioredoxin"/>
    <property type="match status" value="1"/>
</dbReference>
<dbReference type="GO" id="GO:0006950">
    <property type="term" value="P:response to stress"/>
    <property type="evidence" value="ECO:0007669"/>
    <property type="project" value="UniProtKB-ARBA"/>
</dbReference>
<dbReference type="Proteomes" id="UP000504724">
    <property type="component" value="Chromosome"/>
</dbReference>
<gene>
    <name evidence="2" type="ORF">HQN79_03715</name>
</gene>
<feature type="domain" description="Thioredoxin" evidence="1">
    <location>
        <begin position="1"/>
        <end position="112"/>
    </location>
</feature>
<dbReference type="SUPFAM" id="SSF52833">
    <property type="entry name" value="Thioredoxin-like"/>
    <property type="match status" value="1"/>
</dbReference>
<evidence type="ECO:0000313" key="2">
    <source>
        <dbReference type="EMBL" id="QKI88734.1"/>
    </source>
</evidence>
<evidence type="ECO:0000313" key="3">
    <source>
        <dbReference type="Proteomes" id="UP000504724"/>
    </source>
</evidence>
<dbReference type="KEGG" id="txa:HQN79_03715"/>
<dbReference type="AlphaFoldDB" id="A0A7D4NKY7"/>
<dbReference type="InterPro" id="IPR011990">
    <property type="entry name" value="TPR-like_helical_dom_sf"/>
</dbReference>
<dbReference type="Pfam" id="PF14561">
    <property type="entry name" value="TPR_20"/>
    <property type="match status" value="1"/>
</dbReference>
<evidence type="ECO:0000259" key="1">
    <source>
        <dbReference type="PROSITE" id="PS51352"/>
    </source>
</evidence>
<proteinExistence type="predicted"/>
<dbReference type="RefSeq" id="WP_173284347.1">
    <property type="nucleotide sequence ID" value="NZ_CP054020.1"/>
</dbReference>
<sequence>MSQGYVFEVNQQKFNELVLLNSHKVPVIVEFLGVYSGPCITLEQELTELAHYYAGQFIFAKVDIDEQPELAQEYEITNLPTIKVFKDGKLIRTEEGKMAKEEQLEMLKSLGISRASDELREQARAKHSTGDFAGAIQLLTQAIQADPGNTQVALDMVQVMLDIDEVEEAKALFNRLPEKDRASDTGRTIIGQITFKELAAKTDGRDALLARLDKDPLDFDAYFDLSICLVTEYDYQGALESLFAIFDQNPNYKDGAAREMISYLLSNLSQSEPELVKKYRTRMGNAVA</sequence>
<dbReference type="CDD" id="cd02947">
    <property type="entry name" value="TRX_family"/>
    <property type="match status" value="1"/>
</dbReference>
<dbReference type="EMBL" id="CP054020">
    <property type="protein sequence ID" value="QKI88734.1"/>
    <property type="molecule type" value="Genomic_DNA"/>
</dbReference>
<dbReference type="GO" id="GO:0015035">
    <property type="term" value="F:protein-disulfide reductase activity"/>
    <property type="evidence" value="ECO:0007669"/>
    <property type="project" value="TreeGrafter"/>
</dbReference>
<keyword evidence="3" id="KW-1185">Reference proteome</keyword>
<dbReference type="Gene3D" id="3.40.30.10">
    <property type="entry name" value="Glutaredoxin"/>
    <property type="match status" value="1"/>
</dbReference>
<protein>
    <submittedName>
        <fullName evidence="2">Tetratricopeptide repeat protein</fullName>
    </submittedName>
</protein>
<dbReference type="InterPro" id="IPR036249">
    <property type="entry name" value="Thioredoxin-like_sf"/>
</dbReference>
<organism evidence="2 3">
    <name type="scientific">Thiomicrorhabdus xiamenensis</name>
    <dbReference type="NCBI Taxonomy" id="2739063"/>
    <lineage>
        <taxon>Bacteria</taxon>
        <taxon>Pseudomonadati</taxon>
        <taxon>Pseudomonadota</taxon>
        <taxon>Gammaproteobacteria</taxon>
        <taxon>Thiotrichales</taxon>
        <taxon>Piscirickettsiaceae</taxon>
        <taxon>Thiomicrorhabdus</taxon>
    </lineage>
</organism>
<dbReference type="Pfam" id="PF14559">
    <property type="entry name" value="TPR_19"/>
    <property type="match status" value="1"/>
</dbReference>
<dbReference type="PANTHER" id="PTHR45663:SF11">
    <property type="entry name" value="GEO12009P1"/>
    <property type="match status" value="1"/>
</dbReference>